<dbReference type="GO" id="GO:0005246">
    <property type="term" value="F:calcium channel regulator activity"/>
    <property type="evidence" value="ECO:0007669"/>
    <property type="project" value="TreeGrafter"/>
</dbReference>
<reference evidence="5" key="1">
    <citation type="submission" date="2025-08" db="UniProtKB">
        <authorList>
            <consortium name="Ensembl"/>
        </authorList>
    </citation>
    <scope>IDENTIFICATION</scope>
</reference>
<organism evidence="5 6">
    <name type="scientific">Pseudonaja textilis</name>
    <name type="common">Eastern brown snake</name>
    <dbReference type="NCBI Taxonomy" id="8673"/>
    <lineage>
        <taxon>Eukaryota</taxon>
        <taxon>Metazoa</taxon>
        <taxon>Chordata</taxon>
        <taxon>Craniata</taxon>
        <taxon>Vertebrata</taxon>
        <taxon>Euteleostomi</taxon>
        <taxon>Lepidosauria</taxon>
        <taxon>Squamata</taxon>
        <taxon>Bifurcata</taxon>
        <taxon>Unidentata</taxon>
        <taxon>Episquamata</taxon>
        <taxon>Toxicofera</taxon>
        <taxon>Serpentes</taxon>
        <taxon>Colubroidea</taxon>
        <taxon>Elapidae</taxon>
        <taxon>Hydrophiinae</taxon>
        <taxon>Pseudonaja</taxon>
    </lineage>
</organism>
<evidence type="ECO:0000256" key="3">
    <source>
        <dbReference type="ARBA" id="ARBA00022837"/>
    </source>
</evidence>
<dbReference type="Proteomes" id="UP000472273">
    <property type="component" value="Unplaced"/>
</dbReference>
<dbReference type="GO" id="GO:0008594">
    <property type="term" value="P:photoreceptor cell morphogenesis"/>
    <property type="evidence" value="ECO:0007669"/>
    <property type="project" value="Ensembl"/>
</dbReference>
<keyword evidence="2" id="KW-0677">Repeat</keyword>
<dbReference type="Gene3D" id="1.10.238.10">
    <property type="entry name" value="EF-hand"/>
    <property type="match status" value="2"/>
</dbReference>
<dbReference type="GO" id="GO:0046549">
    <property type="term" value="P:retinal cone cell development"/>
    <property type="evidence" value="ECO:0007669"/>
    <property type="project" value="Ensembl"/>
</dbReference>
<keyword evidence="3" id="KW-0106">Calcium</keyword>
<dbReference type="AlphaFoldDB" id="A0A670Z158"/>
<sequence length="167" mass="18980">MSPQGRACFPRPWAFPGSPMGEQKSKQEFFLYEFDTDQDGFLSYKDLGDCMRTMGYMPTEMELLEVSQHIKMLGGRIDFEEFVKMMSPKLLEETAHMVGVRELKIAFREFDTDGDGAISSLELRQAVTALLGEQLNAQELDEILQDVDLNGDGKVDFDGEKSQHMFC</sequence>
<dbReference type="GO" id="GO:0044325">
    <property type="term" value="F:transmembrane transporter binding"/>
    <property type="evidence" value="ECO:0007669"/>
    <property type="project" value="Ensembl"/>
</dbReference>
<dbReference type="Ensembl" id="ENSPTXT00000015928.1">
    <property type="protein sequence ID" value="ENSPTXP00000015453.1"/>
    <property type="gene ID" value="ENSPTXG00000010667.1"/>
</dbReference>
<dbReference type="FunFam" id="1.10.238.10:FF:000037">
    <property type="entry name" value="calcium-binding protein 1 isoform X2"/>
    <property type="match status" value="1"/>
</dbReference>
<dbReference type="CDD" id="cd00051">
    <property type="entry name" value="EFh"/>
    <property type="match status" value="1"/>
</dbReference>
<dbReference type="GO" id="GO:0060040">
    <property type="term" value="P:retinal bipolar neuron differentiation"/>
    <property type="evidence" value="ECO:0007669"/>
    <property type="project" value="Ensembl"/>
</dbReference>
<dbReference type="GO" id="GO:0005509">
    <property type="term" value="F:calcium ion binding"/>
    <property type="evidence" value="ECO:0007669"/>
    <property type="project" value="InterPro"/>
</dbReference>
<evidence type="ECO:0000256" key="2">
    <source>
        <dbReference type="ARBA" id="ARBA00022737"/>
    </source>
</evidence>
<dbReference type="GeneTree" id="ENSGT00940000161468"/>
<dbReference type="GO" id="GO:0007602">
    <property type="term" value="P:phototransduction"/>
    <property type="evidence" value="ECO:0007669"/>
    <property type="project" value="Ensembl"/>
</dbReference>
<dbReference type="PANTHER" id="PTHR45917:SF4">
    <property type="entry name" value="CALCIUM-BINDING PROTEIN 4"/>
    <property type="match status" value="1"/>
</dbReference>
<dbReference type="InterPro" id="IPR043582">
    <property type="entry name" value="CaBP1/2/4/5"/>
</dbReference>
<dbReference type="InterPro" id="IPR018247">
    <property type="entry name" value="EF_Hand_1_Ca_BS"/>
</dbReference>
<keyword evidence="6" id="KW-1185">Reference proteome</keyword>
<gene>
    <name evidence="5" type="primary">CABP4</name>
</gene>
<dbReference type="SUPFAM" id="SSF47473">
    <property type="entry name" value="EF-hand"/>
    <property type="match status" value="1"/>
</dbReference>
<proteinExistence type="predicted"/>
<dbReference type="GO" id="GO:0005829">
    <property type="term" value="C:cytosol"/>
    <property type="evidence" value="ECO:0007669"/>
    <property type="project" value="Ensembl"/>
</dbReference>
<evidence type="ECO:0000313" key="5">
    <source>
        <dbReference type="Ensembl" id="ENSPTXP00000015453.1"/>
    </source>
</evidence>
<feature type="domain" description="EF-hand" evidence="4">
    <location>
        <begin position="22"/>
        <end position="57"/>
    </location>
</feature>
<feature type="domain" description="EF-hand" evidence="4">
    <location>
        <begin position="98"/>
        <end position="133"/>
    </location>
</feature>
<dbReference type="InterPro" id="IPR011992">
    <property type="entry name" value="EF-hand-dom_pair"/>
</dbReference>
<dbReference type="PROSITE" id="PS00018">
    <property type="entry name" value="EF_HAND_1"/>
    <property type="match status" value="2"/>
</dbReference>
<accession>A0A670Z158</accession>
<evidence type="ECO:0000256" key="1">
    <source>
        <dbReference type="ARBA" id="ARBA00022723"/>
    </source>
</evidence>
<dbReference type="InterPro" id="IPR002048">
    <property type="entry name" value="EF_hand_dom"/>
</dbReference>
<dbReference type="Pfam" id="PF13202">
    <property type="entry name" value="EF-hand_5"/>
    <property type="match status" value="1"/>
</dbReference>
<keyword evidence="1" id="KW-0479">Metal-binding</keyword>
<dbReference type="SMART" id="SM00054">
    <property type="entry name" value="EFh"/>
    <property type="match status" value="4"/>
</dbReference>
<reference evidence="5" key="2">
    <citation type="submission" date="2025-09" db="UniProtKB">
        <authorList>
            <consortium name="Ensembl"/>
        </authorList>
    </citation>
    <scope>IDENTIFICATION</scope>
</reference>
<dbReference type="GO" id="GO:0007601">
    <property type="term" value="P:visual perception"/>
    <property type="evidence" value="ECO:0007669"/>
    <property type="project" value="Ensembl"/>
</dbReference>
<name>A0A670Z158_PSETE</name>
<dbReference type="PROSITE" id="PS50222">
    <property type="entry name" value="EF_HAND_2"/>
    <property type="match status" value="2"/>
</dbReference>
<evidence type="ECO:0000259" key="4">
    <source>
        <dbReference type="PROSITE" id="PS50222"/>
    </source>
</evidence>
<evidence type="ECO:0000313" key="6">
    <source>
        <dbReference type="Proteomes" id="UP000472273"/>
    </source>
</evidence>
<protein>
    <submittedName>
        <fullName evidence="5">Calcium binding protein 4</fullName>
    </submittedName>
</protein>
<dbReference type="Pfam" id="PF13499">
    <property type="entry name" value="EF-hand_7"/>
    <property type="match status" value="1"/>
</dbReference>
<dbReference type="PANTHER" id="PTHR45917">
    <property type="entry name" value="CALCIUM-BINDING PROTEIN 1-RELATED"/>
    <property type="match status" value="1"/>
</dbReference>
<dbReference type="OMA" id="PMIFLTE"/>